<feature type="signal peptide" evidence="3">
    <location>
        <begin position="1"/>
        <end position="17"/>
    </location>
</feature>
<evidence type="ECO:0000313" key="4">
    <source>
        <dbReference type="EnsemblMetazoa" id="G25630.1:cds"/>
    </source>
</evidence>
<proteinExistence type="predicted"/>
<sequence>MLFLVLGIFSLFSLTDGTCTFPTQLEGLWTSSHNGDMTFNSTHVDYPVGATGGNLIFECYSTTGTKYIAKSQVFPLFSSFAMAVMCFDASLLKTSLYQMNIYTSKLADANYQRIKYVTTSTTVTDAVACDDNANTEFHLLVKNGSLSDVTIQCPDVLLGSFTLTFNETSCVNDTGALEVCDDNTLMTFNHTACSTKIAYSDGGNLQCVYSSAVGSAQRVHVYNLDTTTDESTYYRFTCLMLESSGGRVIGTQHPQDCLSTQTSTSVDSPGGTLNMTASQTCVPTTSQSSVATAAIVAGVLVTLVVLTVVGLIIGYFCWKAKCKKEKVEPRKGLPPTSTGMPSFLSHHMDSGKPQGFQSMKREPSNSTLLSDSRANLILTPSTLHPNYISKHDALEIPVPLDANKGILPPLGNLDGSQLSLLHNDETAMTGRKHQSKGHAKKKKKGTKTKKH</sequence>
<feature type="compositionally biased region" description="Basic residues" evidence="1">
    <location>
        <begin position="430"/>
        <end position="451"/>
    </location>
</feature>
<evidence type="ECO:0000256" key="3">
    <source>
        <dbReference type="SAM" id="SignalP"/>
    </source>
</evidence>
<evidence type="ECO:0000256" key="2">
    <source>
        <dbReference type="SAM" id="Phobius"/>
    </source>
</evidence>
<feature type="region of interest" description="Disordered" evidence="1">
    <location>
        <begin position="328"/>
        <end position="368"/>
    </location>
</feature>
<dbReference type="OMA" id="WTSSHNG"/>
<evidence type="ECO:0000313" key="5">
    <source>
        <dbReference type="Proteomes" id="UP000005408"/>
    </source>
</evidence>
<keyword evidence="3" id="KW-0732">Signal</keyword>
<keyword evidence="2" id="KW-0812">Transmembrane</keyword>
<dbReference type="EnsemblMetazoa" id="G25630.1">
    <property type="protein sequence ID" value="G25630.1:cds"/>
    <property type="gene ID" value="G25630"/>
</dbReference>
<accession>A0A8W8KYT6</accession>
<dbReference type="OrthoDB" id="6150115at2759"/>
<keyword evidence="5" id="KW-1185">Reference proteome</keyword>
<feature type="transmembrane region" description="Helical" evidence="2">
    <location>
        <begin position="290"/>
        <end position="318"/>
    </location>
</feature>
<reference evidence="4" key="1">
    <citation type="submission" date="2022-08" db="UniProtKB">
        <authorList>
            <consortium name="EnsemblMetazoa"/>
        </authorList>
    </citation>
    <scope>IDENTIFICATION</scope>
    <source>
        <strain evidence="4">05x7-T-G4-1.051#20</strain>
    </source>
</reference>
<organism evidence="4 5">
    <name type="scientific">Magallana gigas</name>
    <name type="common">Pacific oyster</name>
    <name type="synonym">Crassostrea gigas</name>
    <dbReference type="NCBI Taxonomy" id="29159"/>
    <lineage>
        <taxon>Eukaryota</taxon>
        <taxon>Metazoa</taxon>
        <taxon>Spiralia</taxon>
        <taxon>Lophotrochozoa</taxon>
        <taxon>Mollusca</taxon>
        <taxon>Bivalvia</taxon>
        <taxon>Autobranchia</taxon>
        <taxon>Pteriomorphia</taxon>
        <taxon>Ostreida</taxon>
        <taxon>Ostreoidea</taxon>
        <taxon>Ostreidae</taxon>
        <taxon>Magallana</taxon>
    </lineage>
</organism>
<feature type="region of interest" description="Disordered" evidence="1">
    <location>
        <begin position="427"/>
        <end position="451"/>
    </location>
</feature>
<keyword evidence="2" id="KW-1133">Transmembrane helix</keyword>
<evidence type="ECO:0000256" key="1">
    <source>
        <dbReference type="SAM" id="MobiDB-lite"/>
    </source>
</evidence>
<keyword evidence="2" id="KW-0472">Membrane</keyword>
<name>A0A8W8KYT6_MAGGI</name>
<dbReference type="Proteomes" id="UP000005408">
    <property type="component" value="Unassembled WGS sequence"/>
</dbReference>
<feature type="chain" id="PRO_5036505256" evidence="3">
    <location>
        <begin position="18"/>
        <end position="451"/>
    </location>
</feature>
<dbReference type="AlphaFoldDB" id="A0A8W8KYT6"/>
<protein>
    <submittedName>
        <fullName evidence="4">Uncharacterized protein</fullName>
    </submittedName>
</protein>